<evidence type="ECO:0000313" key="11">
    <source>
        <dbReference type="Proteomes" id="UP000327044"/>
    </source>
</evidence>
<dbReference type="PROSITE" id="PS50005">
    <property type="entry name" value="TPR"/>
    <property type="match status" value="3"/>
</dbReference>
<keyword evidence="7" id="KW-0576">Peroxisome</keyword>
<dbReference type="GO" id="GO:0005829">
    <property type="term" value="C:cytosol"/>
    <property type="evidence" value="ECO:0007669"/>
    <property type="project" value="TreeGrafter"/>
</dbReference>
<evidence type="ECO:0000256" key="8">
    <source>
        <dbReference type="PROSITE-ProRule" id="PRU00339"/>
    </source>
</evidence>
<comment type="similarity">
    <text evidence="3">Belongs to the peroxisomal targeting signal receptor family.</text>
</comment>
<dbReference type="PANTHER" id="PTHR10130:SF0">
    <property type="entry name" value="GH08708P"/>
    <property type="match status" value="1"/>
</dbReference>
<feature type="repeat" description="TPR" evidence="8">
    <location>
        <begin position="311"/>
        <end position="344"/>
    </location>
</feature>
<evidence type="ECO:0000256" key="2">
    <source>
        <dbReference type="ARBA" id="ARBA00004496"/>
    </source>
</evidence>
<comment type="subcellular location">
    <subcellularLocation>
        <location evidence="2">Cytoplasm</location>
    </subcellularLocation>
    <subcellularLocation>
        <location evidence="1">Peroxisome</location>
    </subcellularLocation>
</comment>
<dbReference type="Gene3D" id="1.25.40.10">
    <property type="entry name" value="Tetratricopeptide repeat domain"/>
    <property type="match status" value="1"/>
</dbReference>
<evidence type="ECO:0000256" key="7">
    <source>
        <dbReference type="ARBA" id="ARBA00023140"/>
    </source>
</evidence>
<evidence type="ECO:0000256" key="6">
    <source>
        <dbReference type="ARBA" id="ARBA00022803"/>
    </source>
</evidence>
<proteinExistence type="inferred from homology"/>
<keyword evidence="5" id="KW-0677">Repeat</keyword>
<organism evidence="9">
    <name type="scientific">Photinus pyralis</name>
    <name type="common">Common eastern firefly</name>
    <name type="synonym">Lampyris pyralis</name>
    <dbReference type="NCBI Taxonomy" id="7054"/>
    <lineage>
        <taxon>Eukaryota</taxon>
        <taxon>Metazoa</taxon>
        <taxon>Ecdysozoa</taxon>
        <taxon>Arthropoda</taxon>
        <taxon>Hexapoda</taxon>
        <taxon>Insecta</taxon>
        <taxon>Pterygota</taxon>
        <taxon>Neoptera</taxon>
        <taxon>Endopterygota</taxon>
        <taxon>Coleoptera</taxon>
        <taxon>Polyphaga</taxon>
        <taxon>Elateriformia</taxon>
        <taxon>Elateroidea</taxon>
        <taxon>Lampyridae</taxon>
        <taxon>Lampyrinae</taxon>
        <taxon>Photinus</taxon>
    </lineage>
</organism>
<evidence type="ECO:0000256" key="1">
    <source>
        <dbReference type="ARBA" id="ARBA00004275"/>
    </source>
</evidence>
<reference evidence="9" key="1">
    <citation type="journal article" date="2016" name="Sci. Rep.">
        <title>Molecular characterization of firefly nuptial gifts: a multi-omics approach sheds light on postcopulatory sexual selection.</title>
        <authorList>
            <person name="Al-Wathiqui N."/>
            <person name="Fallon T.R."/>
            <person name="South A."/>
            <person name="Weng J.K."/>
            <person name="Lewis S.M."/>
        </authorList>
    </citation>
    <scope>NUCLEOTIDE SEQUENCE</scope>
</reference>
<dbReference type="InParanoid" id="A0A1Y1LNM6"/>
<name>A0A1Y1LNM6_PHOPY</name>
<dbReference type="EMBL" id="GEZM01054599">
    <property type="protein sequence ID" value="JAV73535.1"/>
    <property type="molecule type" value="Transcribed_RNA"/>
</dbReference>
<evidence type="ECO:0000313" key="10">
    <source>
        <dbReference type="EMBL" id="KAB0794461.1"/>
    </source>
</evidence>
<dbReference type="GO" id="GO:0016560">
    <property type="term" value="P:protein import into peroxisome matrix, docking"/>
    <property type="evidence" value="ECO:0007669"/>
    <property type="project" value="TreeGrafter"/>
</dbReference>
<dbReference type="GO" id="GO:0005052">
    <property type="term" value="F:peroxisome matrix targeting signal-1 binding"/>
    <property type="evidence" value="ECO:0007669"/>
    <property type="project" value="TreeGrafter"/>
</dbReference>
<evidence type="ECO:0000256" key="4">
    <source>
        <dbReference type="ARBA" id="ARBA00022490"/>
    </source>
</evidence>
<feature type="repeat" description="TPR" evidence="8">
    <location>
        <begin position="421"/>
        <end position="454"/>
    </location>
</feature>
<keyword evidence="11" id="KW-1185">Reference proteome</keyword>
<dbReference type="EMBL" id="VVIM01000008">
    <property type="protein sequence ID" value="KAB0794461.1"/>
    <property type="molecule type" value="Genomic_DNA"/>
</dbReference>
<dbReference type="SMART" id="SM00028">
    <property type="entry name" value="TPR"/>
    <property type="match status" value="5"/>
</dbReference>
<dbReference type="GO" id="GO:0005778">
    <property type="term" value="C:peroxisomal membrane"/>
    <property type="evidence" value="ECO:0007669"/>
    <property type="project" value="TreeGrafter"/>
</dbReference>
<dbReference type="AlphaFoldDB" id="A0A1Y1LNM6"/>
<dbReference type="Proteomes" id="UP000327044">
    <property type="component" value="Unassembled WGS sequence"/>
</dbReference>
<protein>
    <submittedName>
        <fullName evidence="9">Uncharacterized protein</fullName>
    </submittedName>
</protein>
<dbReference type="EMBL" id="GEZM01054600">
    <property type="protein sequence ID" value="JAV73534.1"/>
    <property type="molecule type" value="Transcribed_RNA"/>
</dbReference>
<dbReference type="InterPro" id="IPR019734">
    <property type="entry name" value="TPR_rpt"/>
</dbReference>
<evidence type="ECO:0000256" key="5">
    <source>
        <dbReference type="ARBA" id="ARBA00022737"/>
    </source>
</evidence>
<dbReference type="InterPro" id="IPR024111">
    <property type="entry name" value="PEX5/PEX5L"/>
</dbReference>
<reference evidence="10" key="3">
    <citation type="submission" date="2019-08" db="EMBL/GenBank/DDBJ databases">
        <authorList>
            <consortium name="Photinus pyralis genome working group"/>
            <person name="Fallon T.R."/>
            <person name="Sander Lower S.E."/>
            <person name="Weng J.-K."/>
        </authorList>
    </citation>
    <scope>NUCLEOTIDE SEQUENCE</scope>
    <source>
        <strain evidence="10">1611_PpyrPB1</strain>
        <tissue evidence="10">Whole body</tissue>
    </source>
</reference>
<dbReference type="FunCoup" id="A0A1Y1LNM6">
    <property type="interactions" value="556"/>
</dbReference>
<sequence length="572" mass="64966">MALRQLTEADCGQSNAIVQLTSHLTQDHGLRENYRQNVFPSSSDQLVEQFLAETRAAPQSFRMDDLMREMHEIESQRASLPPVPAVAIKDHLHDNNWALEYSKQSDHGPFGAFDVAANEAVWAEISARERDQSMIDNQWFQEYDNNFETNQQLIQSDAMLNSTDDPKFAYSKFLKFMKQVDDDNAVLEDPLAKSWSEEYAKSANDTLNIMNEVWDGQHVATNDDNSNSQFWDKLQDEWRKLAENDSHAEHPWVSEFENYCDPYKEYEFTENNPMSDTNSPLSEGKDLLEKGDLPGAVLCFEAAVRQDPSCAEAWQLLGTTQAENEQDPNAICALKKCLELEPNNLKVLMALAVSYTNENYHHQACQSLVTWLKNHPEYSSVVPADFQLSGQVTSLLDQEQHTMVQDLFIKVAQRQPINPDYEVQCGLGVLFNLSNEYDKAVDCFRVALNVKPEDSRLWNRLGATLANGNKPEEAVEAYHHALNISPGFIRARYNVGITCVNLGAYKEAAEHFLMALNQQARGSKAGNSKIQMSETIWATLRMCLSLMHRSDLRPAVDNRDLTLLNEAFHLNE</sequence>
<reference evidence="10 11" key="2">
    <citation type="journal article" date="2018" name="Elife">
        <title>Firefly genomes illuminate parallel origins of bioluminescence in beetles.</title>
        <authorList>
            <person name="Fallon T.R."/>
            <person name="Lower S.E."/>
            <person name="Chang C.H."/>
            <person name="Bessho-Uehara M."/>
            <person name="Martin G.J."/>
            <person name="Bewick A.J."/>
            <person name="Behringer M."/>
            <person name="Debat H.J."/>
            <person name="Wong I."/>
            <person name="Day J.C."/>
            <person name="Suvorov A."/>
            <person name="Silva C.J."/>
            <person name="Stanger-Hall K.F."/>
            <person name="Hall D.W."/>
            <person name="Schmitz R.J."/>
            <person name="Nelson D.R."/>
            <person name="Lewis S.M."/>
            <person name="Shigenobu S."/>
            <person name="Bybee S.M."/>
            <person name="Larracuente A.M."/>
            <person name="Oba Y."/>
            <person name="Weng J.K."/>
        </authorList>
    </citation>
    <scope>NUCLEOTIDE SEQUENCE [LARGE SCALE GENOMIC DNA]</scope>
    <source>
        <strain evidence="10">1611_PpyrPB1</strain>
        <tissue evidence="10">Whole body</tissue>
    </source>
</reference>
<dbReference type="Pfam" id="PF13432">
    <property type="entry name" value="TPR_16"/>
    <property type="match status" value="2"/>
</dbReference>
<keyword evidence="6 8" id="KW-0802">TPR repeat</keyword>
<evidence type="ECO:0000313" key="9">
    <source>
        <dbReference type="EMBL" id="JAV73535.1"/>
    </source>
</evidence>
<dbReference type="OrthoDB" id="10006023at2759"/>
<dbReference type="InterPro" id="IPR011990">
    <property type="entry name" value="TPR-like_helical_dom_sf"/>
</dbReference>
<gene>
    <name evidence="10" type="ORF">PPYR_11300</name>
</gene>
<evidence type="ECO:0000256" key="3">
    <source>
        <dbReference type="ARBA" id="ARBA00005348"/>
    </source>
</evidence>
<dbReference type="PANTHER" id="PTHR10130">
    <property type="entry name" value="PEROXISOMAL TARGETING SIGNAL 1 RECEPTOR PEX5"/>
    <property type="match status" value="1"/>
</dbReference>
<feature type="repeat" description="TPR" evidence="8">
    <location>
        <begin position="455"/>
        <end position="488"/>
    </location>
</feature>
<accession>A0A1Y1LNM6</accession>
<dbReference type="SUPFAM" id="SSF48452">
    <property type="entry name" value="TPR-like"/>
    <property type="match status" value="1"/>
</dbReference>
<keyword evidence="4" id="KW-0963">Cytoplasm</keyword>